<gene>
    <name evidence="1" type="ORF">E2C01_009479</name>
</gene>
<reference evidence="1 2" key="1">
    <citation type="submission" date="2019-05" db="EMBL/GenBank/DDBJ databases">
        <title>Another draft genome of Portunus trituberculatus and its Hox gene families provides insights of decapod evolution.</title>
        <authorList>
            <person name="Jeong J.-H."/>
            <person name="Song I."/>
            <person name="Kim S."/>
            <person name="Choi T."/>
            <person name="Kim D."/>
            <person name="Ryu S."/>
            <person name="Kim W."/>
        </authorList>
    </citation>
    <scope>NUCLEOTIDE SEQUENCE [LARGE SCALE GENOMIC DNA]</scope>
    <source>
        <tissue evidence="1">Muscle</tissue>
    </source>
</reference>
<dbReference type="EMBL" id="VSRR010000524">
    <property type="protein sequence ID" value="MPC16649.1"/>
    <property type="molecule type" value="Genomic_DNA"/>
</dbReference>
<protein>
    <submittedName>
        <fullName evidence="1">Uncharacterized protein</fullName>
    </submittedName>
</protein>
<name>A0A5B7D5V9_PORTR</name>
<accession>A0A5B7D5V9</accession>
<dbReference type="Proteomes" id="UP000324222">
    <property type="component" value="Unassembled WGS sequence"/>
</dbReference>
<organism evidence="1 2">
    <name type="scientific">Portunus trituberculatus</name>
    <name type="common">Swimming crab</name>
    <name type="synonym">Neptunus trituberculatus</name>
    <dbReference type="NCBI Taxonomy" id="210409"/>
    <lineage>
        <taxon>Eukaryota</taxon>
        <taxon>Metazoa</taxon>
        <taxon>Ecdysozoa</taxon>
        <taxon>Arthropoda</taxon>
        <taxon>Crustacea</taxon>
        <taxon>Multicrustacea</taxon>
        <taxon>Malacostraca</taxon>
        <taxon>Eumalacostraca</taxon>
        <taxon>Eucarida</taxon>
        <taxon>Decapoda</taxon>
        <taxon>Pleocyemata</taxon>
        <taxon>Brachyura</taxon>
        <taxon>Eubrachyura</taxon>
        <taxon>Portunoidea</taxon>
        <taxon>Portunidae</taxon>
        <taxon>Portuninae</taxon>
        <taxon>Portunus</taxon>
    </lineage>
</organism>
<dbReference type="AlphaFoldDB" id="A0A5B7D5V9"/>
<evidence type="ECO:0000313" key="2">
    <source>
        <dbReference type="Proteomes" id="UP000324222"/>
    </source>
</evidence>
<sequence>MMNIVHTMYVETRAKYKLGDIEKDWVKSERGVGQRCTILSAILSACIQRS</sequence>
<keyword evidence="2" id="KW-1185">Reference proteome</keyword>
<comment type="caution">
    <text evidence="1">The sequence shown here is derived from an EMBL/GenBank/DDBJ whole genome shotgun (WGS) entry which is preliminary data.</text>
</comment>
<evidence type="ECO:0000313" key="1">
    <source>
        <dbReference type="EMBL" id="MPC16649.1"/>
    </source>
</evidence>
<proteinExistence type="predicted"/>